<comment type="caution">
    <text evidence="1">The sequence shown here is derived from an EMBL/GenBank/DDBJ whole genome shotgun (WGS) entry which is preliminary data.</text>
</comment>
<accession>A0A9J5YL94</accession>
<proteinExistence type="predicted"/>
<name>A0A9J5YL94_SOLCO</name>
<dbReference type="AlphaFoldDB" id="A0A9J5YL94"/>
<evidence type="ECO:0000313" key="1">
    <source>
        <dbReference type="EMBL" id="KAG5601178.1"/>
    </source>
</evidence>
<dbReference type="EMBL" id="JACXVP010000006">
    <property type="protein sequence ID" value="KAG5601178.1"/>
    <property type="molecule type" value="Genomic_DNA"/>
</dbReference>
<keyword evidence="2" id="KW-1185">Reference proteome</keyword>
<protein>
    <submittedName>
        <fullName evidence="1">Uncharacterized protein</fullName>
    </submittedName>
</protein>
<evidence type="ECO:0000313" key="2">
    <source>
        <dbReference type="Proteomes" id="UP000824120"/>
    </source>
</evidence>
<dbReference type="Proteomes" id="UP000824120">
    <property type="component" value="Chromosome 6"/>
</dbReference>
<gene>
    <name evidence="1" type="ORF">H5410_032548</name>
</gene>
<sequence length="120" mass="13894">MWISKQHSVNMLAYSHLKQINWAHFSINLQLSHCIARTYLQSKKPWGHSISAHFSIEISRVQFDSEDDFRLRGGPELDLAFLGVIFVSCDFREFWVRETLDSCFDGSIESGASSRVKFHI</sequence>
<reference evidence="1 2" key="1">
    <citation type="submission" date="2020-09" db="EMBL/GenBank/DDBJ databases">
        <title>De no assembly of potato wild relative species, Solanum commersonii.</title>
        <authorList>
            <person name="Cho K."/>
        </authorList>
    </citation>
    <scope>NUCLEOTIDE SEQUENCE [LARGE SCALE GENOMIC DNA]</scope>
    <source>
        <strain evidence="1">LZ3.2</strain>
        <tissue evidence="1">Leaf</tissue>
    </source>
</reference>
<organism evidence="1 2">
    <name type="scientific">Solanum commersonii</name>
    <name type="common">Commerson's wild potato</name>
    <name type="synonym">Commerson's nightshade</name>
    <dbReference type="NCBI Taxonomy" id="4109"/>
    <lineage>
        <taxon>Eukaryota</taxon>
        <taxon>Viridiplantae</taxon>
        <taxon>Streptophyta</taxon>
        <taxon>Embryophyta</taxon>
        <taxon>Tracheophyta</taxon>
        <taxon>Spermatophyta</taxon>
        <taxon>Magnoliopsida</taxon>
        <taxon>eudicotyledons</taxon>
        <taxon>Gunneridae</taxon>
        <taxon>Pentapetalae</taxon>
        <taxon>asterids</taxon>
        <taxon>lamiids</taxon>
        <taxon>Solanales</taxon>
        <taxon>Solanaceae</taxon>
        <taxon>Solanoideae</taxon>
        <taxon>Solaneae</taxon>
        <taxon>Solanum</taxon>
    </lineage>
</organism>